<accession>A0A9P7UFF9</accession>
<feature type="domain" description="DUF2241" evidence="3">
    <location>
        <begin position="194"/>
        <end position="261"/>
    </location>
</feature>
<protein>
    <submittedName>
        <fullName evidence="4">Integron protein cassette protein</fullName>
    </submittedName>
</protein>
<dbReference type="InterPro" id="IPR018717">
    <property type="entry name" value="DUF2241"/>
</dbReference>
<dbReference type="AlphaFoldDB" id="A0A9P7UFF9"/>
<gene>
    <name evidence="4" type="ORF">JMJ77_014958</name>
</gene>
<dbReference type="InterPro" id="IPR045865">
    <property type="entry name" value="ACT-like_dom_sf"/>
</dbReference>
<keyword evidence="2" id="KW-0812">Transmembrane</keyword>
<dbReference type="Gene3D" id="3.30.2130.10">
    <property type="entry name" value="VC0802-like"/>
    <property type="match status" value="1"/>
</dbReference>
<keyword evidence="5" id="KW-1185">Reference proteome</keyword>
<sequence>MSSSDSSPTSQIAPPNDPPYAKHDNHNSAEMLPPKAKFVREFERNNSLTRKSTSTSTTPSSKIFTHNLNYTFTAPSVPDMTYFARILHYQRYGHDGLACSGACSSNFTLPMYEKQEYMSPYQVRYTERPGSRGSLKSDKSFDVAGYRRQLAAAGVRKRKWNTFWAVILALLIIFFGAGVLAFVLLSIQMTTSIGETSLQTLLSTLTTVLHPETYVFVTLPADAPLPPLSKIQLLFRESEGVTLITTLDTATAHKWDYAFPSKMITLNVHSSLEAVGFMAVIATRLATKGMGVNPVSGYYHDHLFVPVGREEDAVAELKELALESGKGK</sequence>
<evidence type="ECO:0000256" key="2">
    <source>
        <dbReference type="SAM" id="Phobius"/>
    </source>
</evidence>
<feature type="region of interest" description="Disordered" evidence="1">
    <location>
        <begin position="1"/>
        <end position="31"/>
    </location>
</feature>
<feature type="compositionally biased region" description="Polar residues" evidence="1">
    <location>
        <begin position="1"/>
        <end position="13"/>
    </location>
</feature>
<dbReference type="SUPFAM" id="SSF55021">
    <property type="entry name" value="ACT-like"/>
    <property type="match status" value="2"/>
</dbReference>
<reference evidence="4" key="1">
    <citation type="submission" date="2021-05" db="EMBL/GenBank/DDBJ databases">
        <title>Comparative genomics of three Colletotrichum scovillei strains and genetic complementation revealed genes involved fungal growth and virulence on chili pepper.</title>
        <authorList>
            <person name="Hsieh D.-K."/>
            <person name="Chuang S.-C."/>
            <person name="Chen C.-Y."/>
            <person name="Chao Y.-T."/>
            <person name="Lu M.-Y.J."/>
            <person name="Lee M.-H."/>
            <person name="Shih M.-C."/>
        </authorList>
    </citation>
    <scope>NUCLEOTIDE SEQUENCE</scope>
    <source>
        <strain evidence="4">Coll-153</strain>
    </source>
</reference>
<dbReference type="GO" id="GO:0046394">
    <property type="term" value="P:carboxylic acid biosynthetic process"/>
    <property type="evidence" value="ECO:0007669"/>
    <property type="project" value="UniProtKB-ARBA"/>
</dbReference>
<dbReference type="PANTHER" id="PTHR39199">
    <property type="entry name" value="BLR5128 PROTEIN"/>
    <property type="match status" value="1"/>
</dbReference>
<comment type="caution">
    <text evidence="4">The sequence shown here is derived from an EMBL/GenBank/DDBJ whole genome shotgun (WGS) entry which is preliminary data.</text>
</comment>
<keyword evidence="2" id="KW-0472">Membrane</keyword>
<dbReference type="Pfam" id="PF10000">
    <property type="entry name" value="ACT_3"/>
    <property type="match status" value="1"/>
</dbReference>
<keyword evidence="2" id="KW-1133">Transmembrane helix</keyword>
<dbReference type="PANTHER" id="PTHR39199:SF1">
    <property type="entry name" value="BLR5128 PROTEIN"/>
    <property type="match status" value="1"/>
</dbReference>
<evidence type="ECO:0000313" key="4">
    <source>
        <dbReference type="EMBL" id="KAG7046735.1"/>
    </source>
</evidence>
<dbReference type="EMBL" id="JAESDN010000008">
    <property type="protein sequence ID" value="KAG7046735.1"/>
    <property type="molecule type" value="Genomic_DNA"/>
</dbReference>
<evidence type="ECO:0000259" key="3">
    <source>
        <dbReference type="Pfam" id="PF10000"/>
    </source>
</evidence>
<evidence type="ECO:0000256" key="1">
    <source>
        <dbReference type="SAM" id="MobiDB-lite"/>
    </source>
</evidence>
<feature type="transmembrane region" description="Helical" evidence="2">
    <location>
        <begin position="163"/>
        <end position="187"/>
    </location>
</feature>
<dbReference type="GO" id="GO:0006520">
    <property type="term" value="P:amino acid metabolic process"/>
    <property type="evidence" value="ECO:0007669"/>
    <property type="project" value="UniProtKB-ARBA"/>
</dbReference>
<evidence type="ECO:0000313" key="5">
    <source>
        <dbReference type="Proteomes" id="UP000699042"/>
    </source>
</evidence>
<dbReference type="Proteomes" id="UP000699042">
    <property type="component" value="Unassembled WGS sequence"/>
</dbReference>
<proteinExistence type="predicted"/>
<name>A0A9P7UFF9_9PEZI</name>
<organism evidence="4 5">
    <name type="scientific">Colletotrichum scovillei</name>
    <dbReference type="NCBI Taxonomy" id="1209932"/>
    <lineage>
        <taxon>Eukaryota</taxon>
        <taxon>Fungi</taxon>
        <taxon>Dikarya</taxon>
        <taxon>Ascomycota</taxon>
        <taxon>Pezizomycotina</taxon>
        <taxon>Sordariomycetes</taxon>
        <taxon>Hypocreomycetidae</taxon>
        <taxon>Glomerellales</taxon>
        <taxon>Glomerellaceae</taxon>
        <taxon>Colletotrichum</taxon>
        <taxon>Colletotrichum acutatum species complex</taxon>
    </lineage>
</organism>